<keyword evidence="6" id="KW-0813">Transport</keyword>
<name>S3DSX3_GLAL2</name>
<evidence type="ECO:0000313" key="13">
    <source>
        <dbReference type="EMBL" id="EPE29538.1"/>
    </source>
</evidence>
<comment type="similarity">
    <text evidence="4">Belongs to the sorting nexin family.</text>
</comment>
<feature type="compositionally biased region" description="Polar residues" evidence="11">
    <location>
        <begin position="295"/>
        <end position="305"/>
    </location>
</feature>
<dbReference type="FunFam" id="1.20.1270.60:FF:000072">
    <property type="entry name" value="Sorting nexin MVP1"/>
    <property type="match status" value="1"/>
</dbReference>
<evidence type="ECO:0000256" key="10">
    <source>
        <dbReference type="ARBA" id="ARBA00072009"/>
    </source>
</evidence>
<feature type="compositionally biased region" description="Polar residues" evidence="11">
    <location>
        <begin position="253"/>
        <end position="276"/>
    </location>
</feature>
<dbReference type="PANTHER" id="PTHR47554">
    <property type="entry name" value="SORTING NEXIN MVP1"/>
    <property type="match status" value="1"/>
</dbReference>
<evidence type="ECO:0000256" key="5">
    <source>
        <dbReference type="ARBA" id="ARBA00014268"/>
    </source>
</evidence>
<dbReference type="OrthoDB" id="10064318at2759"/>
<dbReference type="SMART" id="SM00312">
    <property type="entry name" value="PX"/>
    <property type="match status" value="1"/>
</dbReference>
<dbReference type="Gene3D" id="3.30.1520.10">
    <property type="entry name" value="Phox-like domain"/>
    <property type="match status" value="1"/>
</dbReference>
<dbReference type="InterPro" id="IPR036871">
    <property type="entry name" value="PX_dom_sf"/>
</dbReference>
<dbReference type="InterPro" id="IPR035704">
    <property type="entry name" value="SNX8/Mvp1_PX"/>
</dbReference>
<dbReference type="InterPro" id="IPR028662">
    <property type="entry name" value="SNX8/Mvp1"/>
</dbReference>
<dbReference type="AlphaFoldDB" id="S3DSX3"/>
<evidence type="ECO:0000256" key="8">
    <source>
        <dbReference type="ARBA" id="ARBA00022927"/>
    </source>
</evidence>
<accession>S3DSX3</accession>
<comment type="subcellular location">
    <subcellularLocation>
        <location evidence="3">Cytoplasm</location>
    </subcellularLocation>
    <subcellularLocation>
        <location evidence="2">Membrane</location>
        <topology evidence="2">Peripheral membrane protein</topology>
        <orientation evidence="2">Cytoplasmic side</orientation>
    </subcellularLocation>
</comment>
<protein>
    <recommendedName>
        <fullName evidence="5">Sorting nexin MVP1</fullName>
    </recommendedName>
    <alternativeName>
        <fullName evidence="10">Sorting nexin mvp1</fullName>
    </alternativeName>
</protein>
<sequence>MSLFGSSPEEPAPIRSSTTKPRNTLFDDNDSPAPASKSTLFAEDDAPWGMPTPKKPARGDLVKSLLDGADIPDSYVDIFDSLLKDDALSSGGKISADGITHTVRAGNLDAASQDRIVNLVTSGGQTSNLNRNEFNVLLALIGLAQENEDITLDGVDERRRNLPVPKTPSLSTAAAFPNASELAAKPPQSVSSSASETLRSQKPKTPRKPSMDFPEADPWASPALHRGHSHEQGLPKANGGTSAVESNGAHGPTRTTSNFTTASQSSPNGASHLSSQAAPTTPAAGGGWAYDGAESSATPFGTETDPSIGGDGFGISGGDGDRPIQNIPTRSFGGGRVSGVGVEETILVTLLPEKEGMFMFQHHNYQVASPRRGSKVVRRYSDFVWLLDCLHKRYPFRQLPLLPPKRVGVNGNHLAADSTFIEKRRRGLGRFANALVRHPVLSQEQLVIMFLTVPTELAVWRKQATISVQEEFAGKSLPPGLEDSLSPTLHELFETSRTGIRRSADIYINLCNLVDRLAKRNEGLAADTNRLALSLQSLTDVSQDTYATDTNDVPLLNGGLQSMAKHLSNSQSLLEDEARAWDLGVLEDLKRQRDSLVSMREMFDRRDRYDKDNIPYLEKRIQNNENKLVAIRAKPENLMKPGEIEKVTEAIIKDKQSIVAQHARGVFVKECIRDELMNFQSSQYHVSRLSQDWAQERVKYSELQADNWKQLQEEAEAMPLGE</sequence>
<dbReference type="OMA" id="SSPWDMP"/>
<dbReference type="GO" id="GO:0006623">
    <property type="term" value="P:protein targeting to vacuole"/>
    <property type="evidence" value="ECO:0007669"/>
    <property type="project" value="TreeGrafter"/>
</dbReference>
<reference evidence="13 14" key="1">
    <citation type="journal article" date="2013" name="BMC Genomics">
        <title>Genomics-driven discovery of the pneumocandin biosynthetic gene cluster in the fungus Glarea lozoyensis.</title>
        <authorList>
            <person name="Chen L."/>
            <person name="Yue Q."/>
            <person name="Zhang X."/>
            <person name="Xiang M."/>
            <person name="Wang C."/>
            <person name="Li S."/>
            <person name="Che Y."/>
            <person name="Ortiz-Lopez F.J."/>
            <person name="Bills G.F."/>
            <person name="Liu X."/>
            <person name="An Z."/>
        </authorList>
    </citation>
    <scope>NUCLEOTIDE SEQUENCE [LARGE SCALE GENOMIC DNA]</scope>
    <source>
        <strain evidence="14">ATCC 20868 / MF5171</strain>
    </source>
</reference>
<evidence type="ECO:0000313" key="14">
    <source>
        <dbReference type="Proteomes" id="UP000016922"/>
    </source>
</evidence>
<feature type="region of interest" description="Disordered" evidence="11">
    <location>
        <begin position="1"/>
        <end position="57"/>
    </location>
</feature>
<evidence type="ECO:0000256" key="4">
    <source>
        <dbReference type="ARBA" id="ARBA00010883"/>
    </source>
</evidence>
<dbReference type="InterPro" id="IPR045734">
    <property type="entry name" value="Snx8_BAR_dom"/>
</dbReference>
<dbReference type="Proteomes" id="UP000016922">
    <property type="component" value="Unassembled WGS sequence"/>
</dbReference>
<dbReference type="CDD" id="cd06866">
    <property type="entry name" value="PX_SNX8_Mvp1p_like"/>
    <property type="match status" value="1"/>
</dbReference>
<feature type="compositionally biased region" description="Gly residues" evidence="11">
    <location>
        <begin position="309"/>
        <end position="318"/>
    </location>
</feature>
<evidence type="ECO:0000256" key="3">
    <source>
        <dbReference type="ARBA" id="ARBA00004496"/>
    </source>
</evidence>
<dbReference type="FunFam" id="3.30.1520.10:FF:000037">
    <property type="entry name" value="Sorting nexin mvp-1"/>
    <property type="match status" value="1"/>
</dbReference>
<dbReference type="KEGG" id="glz:GLAREA_00698"/>
<dbReference type="Pfam" id="PF00787">
    <property type="entry name" value="PX"/>
    <property type="match status" value="1"/>
</dbReference>
<dbReference type="GO" id="GO:0016020">
    <property type="term" value="C:membrane"/>
    <property type="evidence" value="ECO:0007669"/>
    <property type="project" value="UniProtKB-SubCell"/>
</dbReference>
<dbReference type="InterPro" id="IPR027267">
    <property type="entry name" value="AH/BAR_dom_sf"/>
</dbReference>
<feature type="domain" description="PX" evidence="12">
    <location>
        <begin position="343"/>
        <end position="457"/>
    </location>
</feature>
<dbReference type="eggNOG" id="KOG2273">
    <property type="taxonomic scope" value="Eukaryota"/>
</dbReference>
<evidence type="ECO:0000256" key="1">
    <source>
        <dbReference type="ARBA" id="ARBA00002474"/>
    </source>
</evidence>
<evidence type="ECO:0000256" key="9">
    <source>
        <dbReference type="ARBA" id="ARBA00023136"/>
    </source>
</evidence>
<dbReference type="GO" id="GO:0042147">
    <property type="term" value="P:retrograde transport, endosome to Golgi"/>
    <property type="evidence" value="ECO:0007669"/>
    <property type="project" value="InterPro"/>
</dbReference>
<dbReference type="HOGENOM" id="CLU_009058_1_0_1"/>
<keyword evidence="7" id="KW-0963">Cytoplasm</keyword>
<dbReference type="RefSeq" id="XP_008083647.1">
    <property type="nucleotide sequence ID" value="XM_008085456.1"/>
</dbReference>
<keyword evidence="8" id="KW-0653">Protein transport</keyword>
<dbReference type="PANTHER" id="PTHR47554:SF1">
    <property type="entry name" value="SORTING NEXIN MVP1"/>
    <property type="match status" value="1"/>
</dbReference>
<feature type="region of interest" description="Disordered" evidence="11">
    <location>
        <begin position="178"/>
        <end position="332"/>
    </location>
</feature>
<dbReference type="STRING" id="1116229.S3DSX3"/>
<evidence type="ECO:0000259" key="12">
    <source>
        <dbReference type="PROSITE" id="PS50195"/>
    </source>
</evidence>
<dbReference type="Gene3D" id="1.10.238.10">
    <property type="entry name" value="EF-hand"/>
    <property type="match status" value="1"/>
</dbReference>
<dbReference type="GeneID" id="19459756"/>
<evidence type="ECO:0000256" key="7">
    <source>
        <dbReference type="ARBA" id="ARBA00022490"/>
    </source>
</evidence>
<feature type="compositionally biased region" description="Polar residues" evidence="11">
    <location>
        <begin position="188"/>
        <end position="200"/>
    </location>
</feature>
<dbReference type="SUPFAM" id="SSF64268">
    <property type="entry name" value="PX domain"/>
    <property type="match status" value="1"/>
</dbReference>
<dbReference type="Gene3D" id="1.20.1270.60">
    <property type="entry name" value="Arfaptin homology (AH) domain/BAR domain"/>
    <property type="match status" value="1"/>
</dbReference>
<evidence type="ECO:0000256" key="2">
    <source>
        <dbReference type="ARBA" id="ARBA00004287"/>
    </source>
</evidence>
<dbReference type="GO" id="GO:0005768">
    <property type="term" value="C:endosome"/>
    <property type="evidence" value="ECO:0007669"/>
    <property type="project" value="TreeGrafter"/>
</dbReference>
<evidence type="ECO:0000256" key="6">
    <source>
        <dbReference type="ARBA" id="ARBA00022448"/>
    </source>
</evidence>
<dbReference type="GO" id="GO:0032266">
    <property type="term" value="F:phosphatidylinositol-3-phosphate binding"/>
    <property type="evidence" value="ECO:0007669"/>
    <property type="project" value="TreeGrafter"/>
</dbReference>
<dbReference type="PROSITE" id="PS50195">
    <property type="entry name" value="PX"/>
    <property type="match status" value="1"/>
</dbReference>
<comment type="function">
    <text evidence="1">Required for vacuolar protein sorting.</text>
</comment>
<dbReference type="EMBL" id="KE145367">
    <property type="protein sequence ID" value="EPE29538.1"/>
    <property type="molecule type" value="Genomic_DNA"/>
</dbReference>
<proteinExistence type="inferred from homology"/>
<dbReference type="Pfam" id="PF19566">
    <property type="entry name" value="Snx8_BAR_dom"/>
    <property type="match status" value="1"/>
</dbReference>
<dbReference type="CDD" id="cd07597">
    <property type="entry name" value="BAR_SNX8"/>
    <property type="match status" value="1"/>
</dbReference>
<keyword evidence="9" id="KW-0472">Membrane</keyword>
<dbReference type="InterPro" id="IPR001683">
    <property type="entry name" value="PX_dom"/>
</dbReference>
<keyword evidence="14" id="KW-1185">Reference proteome</keyword>
<organism evidence="13 14">
    <name type="scientific">Glarea lozoyensis (strain ATCC 20868 / MF5171)</name>
    <dbReference type="NCBI Taxonomy" id="1116229"/>
    <lineage>
        <taxon>Eukaryota</taxon>
        <taxon>Fungi</taxon>
        <taxon>Dikarya</taxon>
        <taxon>Ascomycota</taxon>
        <taxon>Pezizomycotina</taxon>
        <taxon>Leotiomycetes</taxon>
        <taxon>Helotiales</taxon>
        <taxon>Helotiaceae</taxon>
        <taxon>Glarea</taxon>
    </lineage>
</organism>
<gene>
    <name evidence="13" type="ORF">GLAREA_00698</name>
</gene>
<dbReference type="GO" id="GO:0005829">
    <property type="term" value="C:cytosol"/>
    <property type="evidence" value="ECO:0007669"/>
    <property type="project" value="GOC"/>
</dbReference>
<evidence type="ECO:0000256" key="11">
    <source>
        <dbReference type="SAM" id="MobiDB-lite"/>
    </source>
</evidence>